<dbReference type="SUPFAM" id="SSF52833">
    <property type="entry name" value="Thioredoxin-like"/>
    <property type="match status" value="1"/>
</dbReference>
<evidence type="ECO:0000259" key="1">
    <source>
        <dbReference type="Pfam" id="PF01323"/>
    </source>
</evidence>
<evidence type="ECO:0000313" key="3">
    <source>
        <dbReference type="Proteomes" id="UP001322138"/>
    </source>
</evidence>
<dbReference type="Pfam" id="PF01323">
    <property type="entry name" value="DSBA"/>
    <property type="match status" value="1"/>
</dbReference>
<comment type="caution">
    <text evidence="2">The sequence shown here is derived from an EMBL/GenBank/DDBJ whole genome shotgun (WGS) entry which is preliminary data.</text>
</comment>
<dbReference type="Gene3D" id="3.40.30.10">
    <property type="entry name" value="Glutaredoxin"/>
    <property type="match status" value="1"/>
</dbReference>
<keyword evidence="3" id="KW-1185">Reference proteome</keyword>
<accession>A0ABR0FJ76</accession>
<dbReference type="Proteomes" id="UP001322138">
    <property type="component" value="Unassembled WGS sequence"/>
</dbReference>
<protein>
    <recommendedName>
        <fullName evidence="1">DSBA-like thioredoxin domain-containing protein</fullName>
    </recommendedName>
</protein>
<name>A0ABR0FJ76_9PEZI</name>
<dbReference type="PANTHER" id="PTHR13887">
    <property type="entry name" value="GLUTATHIONE S-TRANSFERASE KAPPA"/>
    <property type="match status" value="1"/>
</dbReference>
<dbReference type="PANTHER" id="PTHR13887:SF41">
    <property type="entry name" value="THIOREDOXIN SUPERFAMILY PROTEIN"/>
    <property type="match status" value="1"/>
</dbReference>
<dbReference type="RefSeq" id="XP_062732343.1">
    <property type="nucleotide sequence ID" value="XM_062879156.1"/>
</dbReference>
<evidence type="ECO:0000313" key="2">
    <source>
        <dbReference type="EMBL" id="KAK4643367.1"/>
    </source>
</evidence>
<dbReference type="CDD" id="cd03024">
    <property type="entry name" value="DsbA_FrnE"/>
    <property type="match status" value="1"/>
</dbReference>
<dbReference type="InterPro" id="IPR036249">
    <property type="entry name" value="Thioredoxin-like_sf"/>
</dbReference>
<feature type="domain" description="DSBA-like thioredoxin" evidence="1">
    <location>
        <begin position="19"/>
        <end position="218"/>
    </location>
</feature>
<organism evidence="2 3">
    <name type="scientific">Podospora bellae-mahoneyi</name>
    <dbReference type="NCBI Taxonomy" id="2093777"/>
    <lineage>
        <taxon>Eukaryota</taxon>
        <taxon>Fungi</taxon>
        <taxon>Dikarya</taxon>
        <taxon>Ascomycota</taxon>
        <taxon>Pezizomycotina</taxon>
        <taxon>Sordariomycetes</taxon>
        <taxon>Sordariomycetidae</taxon>
        <taxon>Sordariales</taxon>
        <taxon>Podosporaceae</taxon>
        <taxon>Podospora</taxon>
    </lineage>
</organism>
<reference evidence="2 3" key="1">
    <citation type="journal article" date="2023" name="bioRxiv">
        <title>High-quality genome assemblies of four members of thePodospora anserinaspecies complex.</title>
        <authorList>
            <person name="Ament-Velasquez S.L."/>
            <person name="Vogan A.A."/>
            <person name="Wallerman O."/>
            <person name="Hartmann F."/>
            <person name="Gautier V."/>
            <person name="Silar P."/>
            <person name="Giraud T."/>
            <person name="Johannesson H."/>
        </authorList>
    </citation>
    <scope>NUCLEOTIDE SEQUENCE [LARGE SCALE GENOMIC DNA]</scope>
    <source>
        <strain evidence="2 3">CBS 112042</strain>
    </source>
</reference>
<sequence length="270" mass="30150">MPPSPTTITTTPQPFHFKLDIYTDTVCPFSHLGFLSLTTAVSSFSPPTPVTFSLTYHPYILYPNSRPSSRKLGAALTYIYSSHTRTTSILTHLDNLASTYNIKFNWEGRTGNSRDSHRLILLAQSRFQASPSQQNLQRFMSRLYQASFQRGRDISSRQTLAELGVEAGLFGTVDKGLEWLDSGALGEEVDKECEKAKREIGVRAVPSYVVNKKYVVGGMQDPVVWLSLFDKIMRQPTLQLQGGGEQKGEQLGRREEHGGNCRVVAVENDT</sequence>
<dbReference type="InterPro" id="IPR001853">
    <property type="entry name" value="DSBA-like_thioredoxin_dom"/>
</dbReference>
<dbReference type="EMBL" id="JAFFGZ010000006">
    <property type="protein sequence ID" value="KAK4643367.1"/>
    <property type="molecule type" value="Genomic_DNA"/>
</dbReference>
<gene>
    <name evidence="2" type="ORF">QC761_408800</name>
</gene>
<dbReference type="GeneID" id="87898638"/>
<proteinExistence type="predicted"/>